<evidence type="ECO:0000313" key="1">
    <source>
        <dbReference type="EMBL" id="MDL5034576.1"/>
    </source>
</evidence>
<sequence length="100" mass="11052">MDTAPYSIEAFERTSSDTFKAELARRLQAAVEAELGPAVREIMSRVAAELNQVGHELAPYGEQTDTESHYRHVVDSDDYKLLLACDVVVTTYFGASGGRR</sequence>
<proteinExistence type="predicted"/>
<keyword evidence="2" id="KW-1185">Reference proteome</keyword>
<reference evidence="1 2" key="1">
    <citation type="submission" date="2023-06" db="EMBL/GenBank/DDBJ databases">
        <title>Pelomonas sp. APW6 16S ribosomal RNA gene genome sequencing and assembly.</title>
        <authorList>
            <person name="Woo H."/>
        </authorList>
    </citation>
    <scope>NUCLEOTIDE SEQUENCE [LARGE SCALE GENOMIC DNA]</scope>
    <source>
        <strain evidence="1 2">APW6</strain>
    </source>
</reference>
<accession>A0ABT7LNX2</accession>
<dbReference type="RefSeq" id="WP_285984649.1">
    <property type="nucleotide sequence ID" value="NZ_JASVDS010000010.1"/>
</dbReference>
<protein>
    <submittedName>
        <fullName evidence="1">Uncharacterized protein</fullName>
    </submittedName>
</protein>
<dbReference type="Proteomes" id="UP001238603">
    <property type="component" value="Unassembled WGS sequence"/>
</dbReference>
<dbReference type="EMBL" id="JASVDS010000010">
    <property type="protein sequence ID" value="MDL5034576.1"/>
    <property type="molecule type" value="Genomic_DNA"/>
</dbReference>
<gene>
    <name evidence="1" type="ORF">QRD43_21910</name>
</gene>
<name>A0ABT7LNX2_9BURK</name>
<comment type="caution">
    <text evidence="1">The sequence shown here is derived from an EMBL/GenBank/DDBJ whole genome shotgun (WGS) entry which is preliminary data.</text>
</comment>
<organism evidence="1 2">
    <name type="scientific">Roseateles subflavus</name>
    <dbReference type="NCBI Taxonomy" id="3053353"/>
    <lineage>
        <taxon>Bacteria</taxon>
        <taxon>Pseudomonadati</taxon>
        <taxon>Pseudomonadota</taxon>
        <taxon>Betaproteobacteria</taxon>
        <taxon>Burkholderiales</taxon>
        <taxon>Sphaerotilaceae</taxon>
        <taxon>Roseateles</taxon>
    </lineage>
</organism>
<evidence type="ECO:0000313" key="2">
    <source>
        <dbReference type="Proteomes" id="UP001238603"/>
    </source>
</evidence>